<dbReference type="Pfam" id="PF00528">
    <property type="entry name" value="BPD_transp_1"/>
    <property type="match status" value="1"/>
</dbReference>
<feature type="transmembrane region" description="Helical" evidence="7">
    <location>
        <begin position="140"/>
        <end position="160"/>
    </location>
</feature>
<evidence type="ECO:0000313" key="10">
    <source>
        <dbReference type="Proteomes" id="UP001304300"/>
    </source>
</evidence>
<dbReference type="PANTHER" id="PTHR43744:SF9">
    <property type="entry name" value="POLYGALACTURONAN_RHAMNOGALACTURONAN TRANSPORT SYSTEM PERMEASE PROTEIN YTCP"/>
    <property type="match status" value="1"/>
</dbReference>
<feature type="transmembrane region" description="Helical" evidence="7">
    <location>
        <begin position="257"/>
        <end position="276"/>
    </location>
</feature>
<dbReference type="AlphaFoldDB" id="A0AAQ3QQB3"/>
<comment type="similarity">
    <text evidence="7">Belongs to the binding-protein-dependent transport system permease family.</text>
</comment>
<evidence type="ECO:0000313" key="9">
    <source>
        <dbReference type="EMBL" id="WOO40058.1"/>
    </source>
</evidence>
<dbReference type="InterPro" id="IPR000515">
    <property type="entry name" value="MetI-like"/>
</dbReference>
<feature type="transmembrane region" description="Helical" evidence="7">
    <location>
        <begin position="108"/>
        <end position="128"/>
    </location>
</feature>
<dbReference type="EMBL" id="CP136920">
    <property type="protein sequence ID" value="WOO40058.1"/>
    <property type="molecule type" value="Genomic_DNA"/>
</dbReference>
<dbReference type="RefSeq" id="WP_317832156.1">
    <property type="nucleotide sequence ID" value="NZ_CP136920.1"/>
</dbReference>
<keyword evidence="5 7" id="KW-1133">Transmembrane helix</keyword>
<keyword evidence="2 7" id="KW-0813">Transport</keyword>
<evidence type="ECO:0000256" key="6">
    <source>
        <dbReference type="ARBA" id="ARBA00023136"/>
    </source>
</evidence>
<organism evidence="9 10">
    <name type="scientific">Rubellicoccus peritrichatus</name>
    <dbReference type="NCBI Taxonomy" id="3080537"/>
    <lineage>
        <taxon>Bacteria</taxon>
        <taxon>Pseudomonadati</taxon>
        <taxon>Verrucomicrobiota</taxon>
        <taxon>Opitutia</taxon>
        <taxon>Puniceicoccales</taxon>
        <taxon>Cerasicoccaceae</taxon>
        <taxon>Rubellicoccus</taxon>
    </lineage>
</organism>
<evidence type="ECO:0000256" key="4">
    <source>
        <dbReference type="ARBA" id="ARBA00022692"/>
    </source>
</evidence>
<feature type="transmembrane region" description="Helical" evidence="7">
    <location>
        <begin position="181"/>
        <end position="203"/>
    </location>
</feature>
<dbReference type="CDD" id="cd06261">
    <property type="entry name" value="TM_PBP2"/>
    <property type="match status" value="1"/>
</dbReference>
<feature type="domain" description="ABC transmembrane type-1" evidence="8">
    <location>
        <begin position="73"/>
        <end position="275"/>
    </location>
</feature>
<accession>A0AAQ3QQB3</accession>
<reference evidence="9 10" key="1">
    <citation type="submission" date="2023-10" db="EMBL/GenBank/DDBJ databases">
        <title>Rubellicoccus peritrichatus gen. nov., sp. nov., isolated from an algae of coral reef tank.</title>
        <authorList>
            <person name="Luo J."/>
        </authorList>
    </citation>
    <scope>NUCLEOTIDE SEQUENCE [LARGE SCALE GENOMIC DNA]</scope>
    <source>
        <strain evidence="9 10">CR14</strain>
    </source>
</reference>
<dbReference type="InterPro" id="IPR035906">
    <property type="entry name" value="MetI-like_sf"/>
</dbReference>
<keyword evidence="3" id="KW-1003">Cell membrane</keyword>
<evidence type="ECO:0000256" key="7">
    <source>
        <dbReference type="RuleBase" id="RU363032"/>
    </source>
</evidence>
<dbReference type="PANTHER" id="PTHR43744">
    <property type="entry name" value="ABC TRANSPORTER PERMEASE PROTEIN MG189-RELATED-RELATED"/>
    <property type="match status" value="1"/>
</dbReference>
<evidence type="ECO:0000256" key="2">
    <source>
        <dbReference type="ARBA" id="ARBA00022448"/>
    </source>
</evidence>
<dbReference type="GO" id="GO:0005886">
    <property type="term" value="C:plasma membrane"/>
    <property type="evidence" value="ECO:0007669"/>
    <property type="project" value="UniProtKB-SubCell"/>
</dbReference>
<keyword evidence="10" id="KW-1185">Reference proteome</keyword>
<name>A0AAQ3QQB3_9BACT</name>
<evidence type="ECO:0000256" key="3">
    <source>
        <dbReference type="ARBA" id="ARBA00022475"/>
    </source>
</evidence>
<dbReference type="PROSITE" id="PS50928">
    <property type="entry name" value="ABC_TM1"/>
    <property type="match status" value="1"/>
</dbReference>
<dbReference type="KEGG" id="puo:RZN69_15650"/>
<dbReference type="Gene3D" id="1.10.3720.10">
    <property type="entry name" value="MetI-like"/>
    <property type="match status" value="1"/>
</dbReference>
<feature type="transmembrane region" description="Helical" evidence="7">
    <location>
        <begin position="12"/>
        <end position="30"/>
    </location>
</feature>
<evidence type="ECO:0000259" key="8">
    <source>
        <dbReference type="PROSITE" id="PS50928"/>
    </source>
</evidence>
<evidence type="ECO:0000256" key="5">
    <source>
        <dbReference type="ARBA" id="ARBA00022989"/>
    </source>
</evidence>
<keyword evidence="6 7" id="KW-0472">Membrane</keyword>
<protein>
    <submittedName>
        <fullName evidence="9">Carbohydrate ABC transporter permease</fullName>
    </submittedName>
</protein>
<dbReference type="GO" id="GO:0055085">
    <property type="term" value="P:transmembrane transport"/>
    <property type="evidence" value="ECO:0007669"/>
    <property type="project" value="InterPro"/>
</dbReference>
<evidence type="ECO:0000256" key="1">
    <source>
        <dbReference type="ARBA" id="ARBA00004651"/>
    </source>
</evidence>
<comment type="subcellular location">
    <subcellularLocation>
        <location evidence="1 7">Cell membrane</location>
        <topology evidence="1 7">Multi-pass membrane protein</topology>
    </subcellularLocation>
</comment>
<keyword evidence="4 7" id="KW-0812">Transmembrane</keyword>
<gene>
    <name evidence="9" type="ORF">RZN69_15650</name>
</gene>
<proteinExistence type="inferred from homology"/>
<dbReference type="Proteomes" id="UP001304300">
    <property type="component" value="Chromosome"/>
</dbReference>
<sequence>MKTNFGERLFGLLNGFLLCVFAFLALYPFVYTISLSLSSPAEAYRPGLHLYPKEVSFEAYRMIISNPDLYWGYFNTIFRTIVGTALTLVATCMCAYPMSRSYMPHRRLLTLFIVFTMLFSGGIVPTYLLIKNLNLLDNRWVYILPVMITGFNVIIIKSFFERIPESYAEAAKMDGAGEFRILFSVFMPLSKPVLATVGLWTAVMHWNMWFDAMLYISDEHKQVMQTFLRRIVIDNSVELAGKGFVGDSVATLTSDTIKSATVVLTVLPMLLFYPFAQKYFVKGIQLGGVKE</sequence>
<feature type="transmembrane region" description="Helical" evidence="7">
    <location>
        <begin position="77"/>
        <end position="96"/>
    </location>
</feature>
<dbReference type="SUPFAM" id="SSF161098">
    <property type="entry name" value="MetI-like"/>
    <property type="match status" value="1"/>
</dbReference>